<proteinExistence type="predicted"/>
<evidence type="ECO:0000259" key="1">
    <source>
        <dbReference type="PROSITE" id="PS50280"/>
    </source>
</evidence>
<dbReference type="AlphaFoldDB" id="A0A9Q0ARF7"/>
<protein>
    <recommendedName>
        <fullName evidence="1">SET domain-containing protein</fullName>
    </recommendedName>
</protein>
<organism evidence="2 3">
    <name type="scientific">Neoarthrinium moseri</name>
    <dbReference type="NCBI Taxonomy" id="1658444"/>
    <lineage>
        <taxon>Eukaryota</taxon>
        <taxon>Fungi</taxon>
        <taxon>Dikarya</taxon>
        <taxon>Ascomycota</taxon>
        <taxon>Pezizomycotina</taxon>
        <taxon>Sordariomycetes</taxon>
        <taxon>Xylariomycetidae</taxon>
        <taxon>Amphisphaeriales</taxon>
        <taxon>Apiosporaceae</taxon>
        <taxon>Neoarthrinium</taxon>
    </lineage>
</organism>
<dbReference type="SUPFAM" id="SSF82199">
    <property type="entry name" value="SET domain"/>
    <property type="match status" value="1"/>
</dbReference>
<feature type="domain" description="SET" evidence="1">
    <location>
        <begin position="17"/>
        <end position="159"/>
    </location>
</feature>
<dbReference type="PANTHER" id="PTHR47332">
    <property type="entry name" value="SET DOMAIN-CONTAINING PROTEIN 5"/>
    <property type="match status" value="1"/>
</dbReference>
<accession>A0A9Q0ARF7</accession>
<dbReference type="SMART" id="SM00317">
    <property type="entry name" value="SET"/>
    <property type="match status" value="1"/>
</dbReference>
<dbReference type="Gene3D" id="1.25.40.10">
    <property type="entry name" value="Tetratricopeptide repeat domain"/>
    <property type="match status" value="1"/>
</dbReference>
<comment type="caution">
    <text evidence="2">The sequence shown here is derived from an EMBL/GenBank/DDBJ whole genome shotgun (WGS) entry which is preliminary data.</text>
</comment>
<reference evidence="2" key="1">
    <citation type="submission" date="2021-03" db="EMBL/GenBank/DDBJ databases">
        <title>Revisited historic fungal species revealed as producer of novel bioactive compounds through whole genome sequencing and comparative genomics.</title>
        <authorList>
            <person name="Vignolle G.A."/>
            <person name="Hochenegger N."/>
            <person name="Mach R.L."/>
            <person name="Mach-Aigner A.R."/>
            <person name="Javad Rahimi M."/>
            <person name="Salim K.A."/>
            <person name="Chan C.M."/>
            <person name="Lim L.B.L."/>
            <person name="Cai F."/>
            <person name="Druzhinina I.S."/>
            <person name="U'Ren J.M."/>
            <person name="Derntl C."/>
        </authorList>
    </citation>
    <scope>NUCLEOTIDE SEQUENCE</scope>
    <source>
        <strain evidence="2">TUCIM 5799</strain>
    </source>
</reference>
<name>A0A9Q0ARF7_9PEZI</name>
<dbReference type="PROSITE" id="PS50280">
    <property type="entry name" value="SET"/>
    <property type="match status" value="1"/>
</dbReference>
<gene>
    <name evidence="2" type="ORF">JX265_005680</name>
</gene>
<dbReference type="Pfam" id="PF00856">
    <property type="entry name" value="SET"/>
    <property type="match status" value="1"/>
</dbReference>
<dbReference type="Gene3D" id="2.170.270.10">
    <property type="entry name" value="SET domain"/>
    <property type="match status" value="1"/>
</dbReference>
<dbReference type="CDD" id="cd20071">
    <property type="entry name" value="SET_SMYD"/>
    <property type="match status" value="1"/>
</dbReference>
<dbReference type="Proteomes" id="UP000829685">
    <property type="component" value="Unassembled WGS sequence"/>
</dbReference>
<dbReference type="InterPro" id="IPR046341">
    <property type="entry name" value="SET_dom_sf"/>
</dbReference>
<dbReference type="PANTHER" id="PTHR47332:SF4">
    <property type="entry name" value="SET DOMAIN-CONTAINING PROTEIN 5"/>
    <property type="match status" value="1"/>
</dbReference>
<keyword evidence="3" id="KW-1185">Reference proteome</keyword>
<sequence>MPPAKDNPVPTGLPDTDLFTLESIPSKGKGLVAAKPISAGTLLISEPPLFTTASLTDADNIEKDLGRIIRGLPKEGQRAFLALHNNFPGQPNPFSNIIRSNGYPLGPSSDVGAIFPLIARLNHSCRPNAQHAWNEALQRETVYAVRDVAPGEELTLSYHNGGPSAERRAALRQFFGFECACELCALPANKLARSDKHLRDAQALDERIGDSKRVKMQPEDALNDCRELLRVYEEEGITDLRVPRLYYDAFQICAMHSDAARASVFAESARIARELCEGPDSEEVANLKKLEAKPSSFENWGSTKRWKSETKDAAERYKNVERPVGGKSSIWGA</sequence>
<dbReference type="InterPro" id="IPR053185">
    <property type="entry name" value="SET_domain_protein"/>
</dbReference>
<dbReference type="InterPro" id="IPR011990">
    <property type="entry name" value="TPR-like_helical_dom_sf"/>
</dbReference>
<dbReference type="EMBL" id="JAFIMR010000012">
    <property type="protein sequence ID" value="KAI1871694.1"/>
    <property type="molecule type" value="Genomic_DNA"/>
</dbReference>
<dbReference type="InterPro" id="IPR001214">
    <property type="entry name" value="SET_dom"/>
</dbReference>
<evidence type="ECO:0000313" key="2">
    <source>
        <dbReference type="EMBL" id="KAI1871694.1"/>
    </source>
</evidence>
<evidence type="ECO:0000313" key="3">
    <source>
        <dbReference type="Proteomes" id="UP000829685"/>
    </source>
</evidence>